<sequence length="531" mass="59015">MPIQEPPEYAHFTARIMEICSTRAPWHRRLWRAGTLQVGRELRDESVRPGTPESAIADLRKHCRHSLQTDNGIADRGQALGNLAGIKPGLTYSDHAWVSLREHLDRYNQDYLQTWATAFDAAPDPDPRRRIDIEGAARRITAHLLDAGMHKSSIYAWLRTIRDDPSTVLSIGDFLREADARLKKPLKLYTFCVPVQSSPKFGGSEPPPGWLTAQQTTAWKAQHAAKAPGVSQQGSFLIEVSAHDINTAADRARTRISNLATKLQLGAKKPIVLNPSMWSKDKGNEFPAHATNRVINVHAFERLGHLHDLDTVDYITNTLALVQAVRTGPPHVAVVNGWAAIESLMVGPADEQDVIAARRFALIVAASMLRAELSWLSRSYATVHSGPAAEKMRECSENLDRAKLFQQHLHNNPPLNLNAMDALALDRIRPALANPRGEIEKITDILTREFTRLYRKRNMIVRGGQIQESSLHSLSETLAPLIGAGIDRVVHVGLKYNVRPIELSAIAETRTHYLAPSTPTDAGKLLELLEF</sequence>
<keyword evidence="1" id="KW-0614">Plasmid</keyword>
<evidence type="ECO:0000313" key="2">
    <source>
        <dbReference type="Proteomes" id="UP000501849"/>
    </source>
</evidence>
<evidence type="ECO:0000313" key="1">
    <source>
        <dbReference type="EMBL" id="QIV79963.1"/>
    </source>
</evidence>
<dbReference type="KEGG" id="mfre:EXE63_02875"/>
<dbReference type="RefSeq" id="WP_168140689.1">
    <property type="nucleotide sequence ID" value="NZ_CP038798.1"/>
</dbReference>
<proteinExistence type="predicted"/>
<protein>
    <submittedName>
        <fullName evidence="1">Integrase</fullName>
    </submittedName>
</protein>
<organism evidence="1 2">
    <name type="scientific">Mycolicibacterium frederiksbergense</name>
    <dbReference type="NCBI Taxonomy" id="117567"/>
    <lineage>
        <taxon>Bacteria</taxon>
        <taxon>Bacillati</taxon>
        <taxon>Actinomycetota</taxon>
        <taxon>Actinomycetes</taxon>
        <taxon>Mycobacteriales</taxon>
        <taxon>Mycobacteriaceae</taxon>
        <taxon>Mycolicibacterium</taxon>
    </lineage>
</organism>
<gene>
    <name evidence="1" type="ORF">EXE63_02875</name>
</gene>
<accession>A0A6H0RXM8</accession>
<geneLocation type="plasmid" evidence="1 2">
    <name>unnamed2</name>
</geneLocation>
<name>A0A6H0RXM8_9MYCO</name>
<dbReference type="EMBL" id="CP038798">
    <property type="protein sequence ID" value="QIV79963.1"/>
    <property type="molecule type" value="Genomic_DNA"/>
</dbReference>
<keyword evidence="2" id="KW-1185">Reference proteome</keyword>
<reference evidence="1 2" key="1">
    <citation type="submission" date="2019-04" db="EMBL/GenBank/DDBJ databases">
        <title>Draft, Whole-Genome Sequence of the Anthracene-degrading Mycobacterium frederiksbergense LB501T, Isolated from a Polycyclic Aromatic Hydrocarbon (PAH)-Contaminated Soil.</title>
        <authorList>
            <person name="Augelletti F."/>
        </authorList>
    </citation>
    <scope>NUCLEOTIDE SEQUENCE [LARGE SCALE GENOMIC DNA]</scope>
    <source>
        <strain evidence="1 2">LB 501T</strain>
        <plasmid evidence="1 2">unnamed2</plasmid>
    </source>
</reference>
<dbReference type="AlphaFoldDB" id="A0A6H0RXM8"/>
<dbReference type="Proteomes" id="UP000501849">
    <property type="component" value="Plasmid unnamed2"/>
</dbReference>